<dbReference type="Proteomes" id="UP000663829">
    <property type="component" value="Unassembled WGS sequence"/>
</dbReference>
<dbReference type="InterPro" id="IPR004601">
    <property type="entry name" value="UvdE"/>
</dbReference>
<dbReference type="GO" id="GO:0006289">
    <property type="term" value="P:nucleotide-excision repair"/>
    <property type="evidence" value="ECO:0007669"/>
    <property type="project" value="InterPro"/>
</dbReference>
<evidence type="ECO:0000256" key="1">
    <source>
        <dbReference type="ARBA" id="ARBA00022722"/>
    </source>
</evidence>
<dbReference type="NCBIfam" id="TIGR00629">
    <property type="entry name" value="uvde"/>
    <property type="match status" value="1"/>
</dbReference>
<dbReference type="SUPFAM" id="SSF51658">
    <property type="entry name" value="Xylose isomerase-like"/>
    <property type="match status" value="1"/>
</dbReference>
<name>A0A813THJ6_9BILA</name>
<evidence type="ECO:0000313" key="12">
    <source>
        <dbReference type="Proteomes" id="UP000663829"/>
    </source>
</evidence>
<reference evidence="8" key="1">
    <citation type="submission" date="2021-02" db="EMBL/GenBank/DDBJ databases">
        <authorList>
            <person name="Nowell W R."/>
        </authorList>
    </citation>
    <scope>NUCLEOTIDE SEQUENCE</scope>
</reference>
<dbReference type="Proteomes" id="UP000677228">
    <property type="component" value="Unassembled WGS sequence"/>
</dbReference>
<keyword evidence="12" id="KW-1185">Reference proteome</keyword>
<evidence type="ECO:0000256" key="5">
    <source>
        <dbReference type="ARBA" id="ARBA00022801"/>
    </source>
</evidence>
<dbReference type="EMBL" id="CAJOBA010009194">
    <property type="protein sequence ID" value="CAF3845731.1"/>
    <property type="molecule type" value="Genomic_DNA"/>
</dbReference>
<dbReference type="Pfam" id="PF03851">
    <property type="entry name" value="UvdE"/>
    <property type="match status" value="1"/>
</dbReference>
<dbReference type="InterPro" id="IPR036237">
    <property type="entry name" value="Xyl_isomerase-like_sf"/>
</dbReference>
<keyword evidence="5" id="KW-0378">Hydrolase</keyword>
<dbReference type="GO" id="GO:0016787">
    <property type="term" value="F:hydrolase activity"/>
    <property type="evidence" value="ECO:0007669"/>
    <property type="project" value="UniProtKB-KW"/>
</dbReference>
<feature type="compositionally biased region" description="Basic and acidic residues" evidence="7">
    <location>
        <begin position="426"/>
        <end position="443"/>
    </location>
</feature>
<protein>
    <recommendedName>
        <fullName evidence="13">UV-endonuclease</fullName>
    </recommendedName>
</protein>
<evidence type="ECO:0000256" key="4">
    <source>
        <dbReference type="ARBA" id="ARBA00022769"/>
    </source>
</evidence>
<dbReference type="OrthoDB" id="541883at2759"/>
<organism evidence="8 12">
    <name type="scientific">Didymodactylos carnosus</name>
    <dbReference type="NCBI Taxonomy" id="1234261"/>
    <lineage>
        <taxon>Eukaryota</taxon>
        <taxon>Metazoa</taxon>
        <taxon>Spiralia</taxon>
        <taxon>Gnathifera</taxon>
        <taxon>Rotifera</taxon>
        <taxon>Eurotatoria</taxon>
        <taxon>Bdelloidea</taxon>
        <taxon>Philodinida</taxon>
        <taxon>Philodinidae</taxon>
        <taxon>Didymodactylos</taxon>
    </lineage>
</organism>
<evidence type="ECO:0000256" key="7">
    <source>
        <dbReference type="SAM" id="MobiDB-lite"/>
    </source>
</evidence>
<comment type="caution">
    <text evidence="8">The sequence shown here is derived from an EMBL/GenBank/DDBJ whole genome shotgun (WGS) entry which is preliminary data.</text>
</comment>
<keyword evidence="6" id="KW-0234">DNA repair</keyword>
<dbReference type="PANTHER" id="PTHR31290:SF5">
    <property type="entry name" value="UV-DAMAGE ENDONUCLEASE"/>
    <property type="match status" value="1"/>
</dbReference>
<evidence type="ECO:0008006" key="13">
    <source>
        <dbReference type="Google" id="ProtNLM"/>
    </source>
</evidence>
<accession>A0A813THJ6</accession>
<evidence type="ECO:0000256" key="2">
    <source>
        <dbReference type="ARBA" id="ARBA00022759"/>
    </source>
</evidence>
<evidence type="ECO:0000256" key="6">
    <source>
        <dbReference type="ARBA" id="ARBA00023204"/>
    </source>
</evidence>
<keyword evidence="4" id="KW-0228">DNA excision</keyword>
<dbReference type="GO" id="GO:0009411">
    <property type="term" value="P:response to UV"/>
    <property type="evidence" value="ECO:0007669"/>
    <property type="project" value="InterPro"/>
</dbReference>
<keyword evidence="3" id="KW-0227">DNA damage</keyword>
<evidence type="ECO:0000313" key="8">
    <source>
        <dbReference type="EMBL" id="CAF0809457.1"/>
    </source>
</evidence>
<evidence type="ECO:0000256" key="3">
    <source>
        <dbReference type="ARBA" id="ARBA00022763"/>
    </source>
</evidence>
<evidence type="ECO:0000313" key="11">
    <source>
        <dbReference type="EMBL" id="CAF3845731.1"/>
    </source>
</evidence>
<dbReference type="Gene3D" id="3.20.20.150">
    <property type="entry name" value="Divalent-metal-dependent TIM barrel enzymes"/>
    <property type="match status" value="1"/>
</dbReference>
<dbReference type="PANTHER" id="PTHR31290">
    <property type="entry name" value="UV-DAMAGE ENDONUCLEASE"/>
    <property type="match status" value="1"/>
</dbReference>
<keyword evidence="2" id="KW-0255">Endonuclease</keyword>
<feature type="region of interest" description="Disordered" evidence="7">
    <location>
        <begin position="426"/>
        <end position="488"/>
    </location>
</feature>
<proteinExistence type="predicted"/>
<sequence length="488" mass="56485">DLYDEEDSRTVRQSKRLKMINTVTSAKILSRTIVVPIKRKISTKVSKAITNGNIMKFNKSNKTSTKSEMIPPAENEPTWKQDLNLQLASTELNKTGMKLGYPCINTSLCTPNHTFRLAALTDEKCYEISEQNIHCLTEILKYNIGNGYRFFRIGSQTIPFASHKQCTANWSLKFADKLRMIGQLIRDNNMRISMHPDQFVLINALSDDIVKRSIDELTYHCTLLDCMELNSTAKVQIHVGGIYGDKLAAMDRFIENYKFKLTDQIRKRMVIENDDHLFSVKDCLYIHKHTNIPILFDNLHHDCLNNNESMLDAMQACFNTWNSEHDGVPMIDYSTQQTGKRIGAHISHIDEKHFQNFINETKDLHFDIMLEIKDKEQSAILALAHASKIRANFNINADDYRYIYENAQKKKITAEEQKQMRQQLREAKKEQQLQKEKNQTKNELKKKKRKQSNITSDDDGDDQQTDDLFHTGASDVAIKTKIKKRKTK</sequence>
<dbReference type="EMBL" id="CAJNOQ010000510">
    <property type="protein sequence ID" value="CAF0809457.1"/>
    <property type="molecule type" value="Genomic_DNA"/>
</dbReference>
<gene>
    <name evidence="8" type="ORF">GPM918_LOCUS3950</name>
    <name evidence="9" type="ORF">OVA965_LOCUS18456</name>
    <name evidence="10" type="ORF">SRO942_LOCUS3950</name>
    <name evidence="11" type="ORF">TMI583_LOCUS18467</name>
</gene>
<dbReference type="AlphaFoldDB" id="A0A813THJ6"/>
<dbReference type="Proteomes" id="UP000682733">
    <property type="component" value="Unassembled WGS sequence"/>
</dbReference>
<keyword evidence="1" id="KW-0540">Nuclease</keyword>
<dbReference type="GO" id="GO:0004519">
    <property type="term" value="F:endonuclease activity"/>
    <property type="evidence" value="ECO:0007669"/>
    <property type="project" value="UniProtKB-KW"/>
</dbReference>
<feature type="compositionally biased region" description="Acidic residues" evidence="7">
    <location>
        <begin position="456"/>
        <end position="465"/>
    </location>
</feature>
<feature type="non-terminal residue" evidence="8">
    <location>
        <position position="1"/>
    </location>
</feature>
<evidence type="ECO:0000313" key="9">
    <source>
        <dbReference type="EMBL" id="CAF1083025.1"/>
    </source>
</evidence>
<evidence type="ECO:0000313" key="10">
    <source>
        <dbReference type="EMBL" id="CAF3595012.1"/>
    </source>
</evidence>
<dbReference type="EMBL" id="CAJNOK010009179">
    <property type="protein sequence ID" value="CAF1083025.1"/>
    <property type="molecule type" value="Genomic_DNA"/>
</dbReference>
<dbReference type="Proteomes" id="UP000681722">
    <property type="component" value="Unassembled WGS sequence"/>
</dbReference>
<dbReference type="EMBL" id="CAJOBC010000510">
    <property type="protein sequence ID" value="CAF3595012.1"/>
    <property type="molecule type" value="Genomic_DNA"/>
</dbReference>